<keyword evidence="1" id="KW-0328">Glycosyltransferase</keyword>
<keyword evidence="1" id="KW-0808">Transferase</keyword>
<dbReference type="KEGG" id="gtt:GUITHDRAFT_46185"/>
<dbReference type="Gene3D" id="3.90.228.10">
    <property type="match status" value="1"/>
</dbReference>
<dbReference type="SUPFAM" id="SSF56399">
    <property type="entry name" value="ADP-ribosylation"/>
    <property type="match status" value="1"/>
</dbReference>
<evidence type="ECO:0000313" key="3">
    <source>
        <dbReference type="EMBL" id="EKX44290.1"/>
    </source>
</evidence>
<dbReference type="PANTHER" id="PTHR45740">
    <property type="entry name" value="POLY [ADP-RIBOSE] POLYMERASE"/>
    <property type="match status" value="1"/>
</dbReference>
<dbReference type="PANTHER" id="PTHR45740:SF2">
    <property type="entry name" value="POLY [ADP-RIBOSE] POLYMERASE"/>
    <property type="match status" value="1"/>
</dbReference>
<evidence type="ECO:0000313" key="5">
    <source>
        <dbReference type="Proteomes" id="UP000011087"/>
    </source>
</evidence>
<dbReference type="GO" id="GO:0005634">
    <property type="term" value="C:nucleus"/>
    <property type="evidence" value="ECO:0007669"/>
    <property type="project" value="TreeGrafter"/>
</dbReference>
<dbReference type="EnsemblProtists" id="EKX44290">
    <property type="protein sequence ID" value="EKX44290"/>
    <property type="gene ID" value="GUITHDRAFT_46185"/>
</dbReference>
<proteinExistence type="predicted"/>
<sequence>IQELMSSTCIPQYIGRGNNNRGLTHTGYRVERVFRVENLNFWSAYALQRQATASLPMQLGKRHPKSKVATWRDWMKKELACDRASNEVFLFHGTKPDIVDAILTAGLDERVCSLSGLFGAGIYLAENSSKSDEYCRPDRNGLCHMFLVRALLGTPYEAVQPMNNARRPPMMADHRVFDSVIGVTTATHPGARLLMYREFIVYDRRQTYPEFLVEFLR</sequence>
<dbReference type="eggNOG" id="KOG4177">
    <property type="taxonomic scope" value="Eukaryota"/>
</dbReference>
<dbReference type="PaxDb" id="55529-EKX44290"/>
<dbReference type="AlphaFoldDB" id="L1J8A5"/>
<feature type="non-terminal residue" evidence="3">
    <location>
        <position position="217"/>
    </location>
</feature>
<dbReference type="RefSeq" id="XP_005831270.1">
    <property type="nucleotide sequence ID" value="XM_005831213.1"/>
</dbReference>
<dbReference type="PROSITE" id="PS51059">
    <property type="entry name" value="PARP_CATALYTIC"/>
    <property type="match status" value="1"/>
</dbReference>
<dbReference type="Proteomes" id="UP000011087">
    <property type="component" value="Unassembled WGS sequence"/>
</dbReference>
<reference evidence="3 5" key="1">
    <citation type="journal article" date="2012" name="Nature">
        <title>Algal genomes reveal evolutionary mosaicism and the fate of nucleomorphs.</title>
        <authorList>
            <consortium name="DOE Joint Genome Institute"/>
            <person name="Curtis B.A."/>
            <person name="Tanifuji G."/>
            <person name="Burki F."/>
            <person name="Gruber A."/>
            <person name="Irimia M."/>
            <person name="Maruyama S."/>
            <person name="Arias M.C."/>
            <person name="Ball S.G."/>
            <person name="Gile G.H."/>
            <person name="Hirakawa Y."/>
            <person name="Hopkins J.F."/>
            <person name="Kuo A."/>
            <person name="Rensing S.A."/>
            <person name="Schmutz J."/>
            <person name="Symeonidi A."/>
            <person name="Elias M."/>
            <person name="Eveleigh R.J."/>
            <person name="Herman E.K."/>
            <person name="Klute M.J."/>
            <person name="Nakayama T."/>
            <person name="Obornik M."/>
            <person name="Reyes-Prieto A."/>
            <person name="Armbrust E.V."/>
            <person name="Aves S.J."/>
            <person name="Beiko R.G."/>
            <person name="Coutinho P."/>
            <person name="Dacks J.B."/>
            <person name="Durnford D.G."/>
            <person name="Fast N.M."/>
            <person name="Green B.R."/>
            <person name="Grisdale C.J."/>
            <person name="Hempel F."/>
            <person name="Henrissat B."/>
            <person name="Hoppner M.P."/>
            <person name="Ishida K."/>
            <person name="Kim E."/>
            <person name="Koreny L."/>
            <person name="Kroth P.G."/>
            <person name="Liu Y."/>
            <person name="Malik S.B."/>
            <person name="Maier U.G."/>
            <person name="McRose D."/>
            <person name="Mock T."/>
            <person name="Neilson J.A."/>
            <person name="Onodera N.T."/>
            <person name="Poole A.M."/>
            <person name="Pritham E.J."/>
            <person name="Richards T.A."/>
            <person name="Rocap G."/>
            <person name="Roy S.W."/>
            <person name="Sarai C."/>
            <person name="Schaack S."/>
            <person name="Shirato S."/>
            <person name="Slamovits C.H."/>
            <person name="Spencer D.F."/>
            <person name="Suzuki S."/>
            <person name="Worden A.Z."/>
            <person name="Zauner S."/>
            <person name="Barry K."/>
            <person name="Bell C."/>
            <person name="Bharti A.K."/>
            <person name="Crow J.A."/>
            <person name="Grimwood J."/>
            <person name="Kramer R."/>
            <person name="Lindquist E."/>
            <person name="Lucas S."/>
            <person name="Salamov A."/>
            <person name="McFadden G.I."/>
            <person name="Lane C.E."/>
            <person name="Keeling P.J."/>
            <person name="Gray M.W."/>
            <person name="Grigoriev I.V."/>
            <person name="Archibald J.M."/>
        </authorList>
    </citation>
    <scope>NUCLEOTIDE SEQUENCE</scope>
    <source>
        <strain evidence="3 5">CCMP2712</strain>
    </source>
</reference>
<reference evidence="4" key="3">
    <citation type="submission" date="2016-03" db="UniProtKB">
        <authorList>
            <consortium name="EnsemblProtists"/>
        </authorList>
    </citation>
    <scope>IDENTIFICATION</scope>
</reference>
<protein>
    <recommendedName>
        <fullName evidence="1">Poly [ADP-ribose] polymerase</fullName>
        <shortName evidence="1">PARP</shortName>
        <ecNumber evidence="1">2.4.2.-</ecNumber>
    </recommendedName>
</protein>
<evidence type="ECO:0000256" key="1">
    <source>
        <dbReference type="RuleBase" id="RU362114"/>
    </source>
</evidence>
<dbReference type="GO" id="GO:1990404">
    <property type="term" value="F:NAD+-protein mono-ADP-ribosyltransferase activity"/>
    <property type="evidence" value="ECO:0007669"/>
    <property type="project" value="TreeGrafter"/>
</dbReference>
<dbReference type="STRING" id="905079.L1J8A5"/>
<accession>L1J8A5</accession>
<dbReference type="HOGENOM" id="CLU_014825_3_0_1"/>
<evidence type="ECO:0000313" key="4">
    <source>
        <dbReference type="EnsemblProtists" id="EKX44290"/>
    </source>
</evidence>
<dbReference type="EMBL" id="JH993005">
    <property type="protein sequence ID" value="EKX44290.1"/>
    <property type="molecule type" value="Genomic_DNA"/>
</dbReference>
<keyword evidence="5" id="KW-1185">Reference proteome</keyword>
<dbReference type="EC" id="2.4.2.-" evidence="1"/>
<dbReference type="OMA" id="QDINDRN"/>
<dbReference type="InterPro" id="IPR051712">
    <property type="entry name" value="ARTD-AVP"/>
</dbReference>
<keyword evidence="1" id="KW-0520">NAD</keyword>
<dbReference type="OrthoDB" id="411019at2759"/>
<dbReference type="GO" id="GO:0003950">
    <property type="term" value="F:NAD+ poly-ADP-ribosyltransferase activity"/>
    <property type="evidence" value="ECO:0007669"/>
    <property type="project" value="UniProtKB-UniRule"/>
</dbReference>
<gene>
    <name evidence="3" type="ORF">GUITHDRAFT_46185</name>
</gene>
<name>L1J8A5_GUITC</name>
<feature type="non-terminal residue" evidence="3">
    <location>
        <position position="1"/>
    </location>
</feature>
<dbReference type="Pfam" id="PF00644">
    <property type="entry name" value="PARP"/>
    <property type="match status" value="1"/>
</dbReference>
<evidence type="ECO:0000259" key="2">
    <source>
        <dbReference type="PROSITE" id="PS51059"/>
    </source>
</evidence>
<organism evidence="3">
    <name type="scientific">Guillardia theta (strain CCMP2712)</name>
    <name type="common">Cryptophyte</name>
    <dbReference type="NCBI Taxonomy" id="905079"/>
    <lineage>
        <taxon>Eukaryota</taxon>
        <taxon>Cryptophyceae</taxon>
        <taxon>Pyrenomonadales</taxon>
        <taxon>Geminigeraceae</taxon>
        <taxon>Guillardia</taxon>
    </lineage>
</organism>
<feature type="domain" description="PARP catalytic" evidence="2">
    <location>
        <begin position="1"/>
        <end position="217"/>
    </location>
</feature>
<dbReference type="GeneID" id="17300894"/>
<dbReference type="InterPro" id="IPR012317">
    <property type="entry name" value="Poly(ADP-ribose)pol_cat_dom"/>
</dbReference>
<reference evidence="5" key="2">
    <citation type="submission" date="2012-11" db="EMBL/GenBank/DDBJ databases">
        <authorList>
            <person name="Kuo A."/>
            <person name="Curtis B.A."/>
            <person name="Tanifuji G."/>
            <person name="Burki F."/>
            <person name="Gruber A."/>
            <person name="Irimia M."/>
            <person name="Maruyama S."/>
            <person name="Arias M.C."/>
            <person name="Ball S.G."/>
            <person name="Gile G.H."/>
            <person name="Hirakawa Y."/>
            <person name="Hopkins J.F."/>
            <person name="Rensing S.A."/>
            <person name="Schmutz J."/>
            <person name="Symeonidi A."/>
            <person name="Elias M."/>
            <person name="Eveleigh R.J."/>
            <person name="Herman E.K."/>
            <person name="Klute M.J."/>
            <person name="Nakayama T."/>
            <person name="Obornik M."/>
            <person name="Reyes-Prieto A."/>
            <person name="Armbrust E.V."/>
            <person name="Aves S.J."/>
            <person name="Beiko R.G."/>
            <person name="Coutinho P."/>
            <person name="Dacks J.B."/>
            <person name="Durnford D.G."/>
            <person name="Fast N.M."/>
            <person name="Green B.R."/>
            <person name="Grisdale C."/>
            <person name="Hempe F."/>
            <person name="Henrissat B."/>
            <person name="Hoppner M.P."/>
            <person name="Ishida K.-I."/>
            <person name="Kim E."/>
            <person name="Koreny L."/>
            <person name="Kroth P.G."/>
            <person name="Liu Y."/>
            <person name="Malik S.-B."/>
            <person name="Maier U.G."/>
            <person name="McRose D."/>
            <person name="Mock T."/>
            <person name="Neilson J.A."/>
            <person name="Onodera N.T."/>
            <person name="Poole A.M."/>
            <person name="Pritham E.J."/>
            <person name="Richards T.A."/>
            <person name="Rocap G."/>
            <person name="Roy S.W."/>
            <person name="Sarai C."/>
            <person name="Schaack S."/>
            <person name="Shirato S."/>
            <person name="Slamovits C.H."/>
            <person name="Spencer D.F."/>
            <person name="Suzuki S."/>
            <person name="Worden A.Z."/>
            <person name="Zauner S."/>
            <person name="Barry K."/>
            <person name="Bell C."/>
            <person name="Bharti A.K."/>
            <person name="Crow J.A."/>
            <person name="Grimwood J."/>
            <person name="Kramer R."/>
            <person name="Lindquist E."/>
            <person name="Lucas S."/>
            <person name="Salamov A."/>
            <person name="McFadden G.I."/>
            <person name="Lane C.E."/>
            <person name="Keeling P.J."/>
            <person name="Gray M.W."/>
            <person name="Grigoriev I.V."/>
            <person name="Archibald J.M."/>
        </authorList>
    </citation>
    <scope>NUCLEOTIDE SEQUENCE</scope>
    <source>
        <strain evidence="5">CCMP2712</strain>
    </source>
</reference>